<dbReference type="AlphaFoldDB" id="A0AAN7YSV2"/>
<feature type="transmembrane region" description="Helical" evidence="1">
    <location>
        <begin position="146"/>
        <end position="171"/>
    </location>
</feature>
<evidence type="ECO:0008006" key="4">
    <source>
        <dbReference type="Google" id="ProtNLM"/>
    </source>
</evidence>
<reference evidence="2" key="1">
    <citation type="submission" date="2023-08" db="EMBL/GenBank/DDBJ databases">
        <title>Black Yeasts Isolated from many extreme environments.</title>
        <authorList>
            <person name="Coleine C."/>
            <person name="Stajich J.E."/>
            <person name="Selbmann L."/>
        </authorList>
    </citation>
    <scope>NUCLEOTIDE SEQUENCE</scope>
    <source>
        <strain evidence="2">CCFEE 5401</strain>
    </source>
</reference>
<dbReference type="Pfam" id="PF06912">
    <property type="entry name" value="DUF1275"/>
    <property type="match status" value="1"/>
</dbReference>
<feature type="transmembrane region" description="Helical" evidence="1">
    <location>
        <begin position="58"/>
        <end position="78"/>
    </location>
</feature>
<accession>A0AAN7YSV2</accession>
<dbReference type="InterPro" id="IPR010699">
    <property type="entry name" value="DUF1275"/>
</dbReference>
<comment type="caution">
    <text evidence="2">The sequence shown here is derived from an EMBL/GenBank/DDBJ whole genome shotgun (WGS) entry which is preliminary data.</text>
</comment>
<organism evidence="2 3">
    <name type="scientific">Meristemomyces frigidus</name>
    <dbReference type="NCBI Taxonomy" id="1508187"/>
    <lineage>
        <taxon>Eukaryota</taxon>
        <taxon>Fungi</taxon>
        <taxon>Dikarya</taxon>
        <taxon>Ascomycota</taxon>
        <taxon>Pezizomycotina</taxon>
        <taxon>Dothideomycetes</taxon>
        <taxon>Dothideomycetidae</taxon>
        <taxon>Mycosphaerellales</taxon>
        <taxon>Teratosphaeriaceae</taxon>
        <taxon>Meristemomyces</taxon>
    </lineage>
</organism>
<dbReference type="PANTHER" id="PTHR37488">
    <property type="entry name" value="DUF1275 DOMAIN-CONTAINING PROTEIN"/>
    <property type="match status" value="1"/>
</dbReference>
<keyword evidence="1" id="KW-0472">Membrane</keyword>
<dbReference type="PANTHER" id="PTHR37488:SF7">
    <property type="entry name" value="DUF1275 DOMAIN PROTEIN"/>
    <property type="match status" value="1"/>
</dbReference>
<feature type="transmembrane region" description="Helical" evidence="1">
    <location>
        <begin position="276"/>
        <end position="297"/>
    </location>
</feature>
<gene>
    <name evidence="2" type="ORF">LTR62_000067</name>
</gene>
<feature type="transmembrane region" description="Helical" evidence="1">
    <location>
        <begin position="253"/>
        <end position="270"/>
    </location>
</feature>
<feature type="transmembrane region" description="Helical" evidence="1">
    <location>
        <begin position="191"/>
        <end position="212"/>
    </location>
</feature>
<evidence type="ECO:0000256" key="1">
    <source>
        <dbReference type="SAM" id="Phobius"/>
    </source>
</evidence>
<dbReference type="Proteomes" id="UP001310890">
    <property type="component" value="Unassembled WGS sequence"/>
</dbReference>
<dbReference type="EMBL" id="JAVRRL010000001">
    <property type="protein sequence ID" value="KAK5118858.1"/>
    <property type="molecule type" value="Genomic_DNA"/>
</dbReference>
<name>A0AAN7YSV2_9PEZI</name>
<proteinExistence type="predicted"/>
<keyword evidence="1" id="KW-1133">Transmembrane helix</keyword>
<protein>
    <recommendedName>
        <fullName evidence="4">DUF1275 domain protein</fullName>
    </recommendedName>
</protein>
<keyword evidence="1" id="KW-0812">Transmembrane</keyword>
<evidence type="ECO:0000313" key="3">
    <source>
        <dbReference type="Proteomes" id="UP001310890"/>
    </source>
</evidence>
<sequence length="310" mass="33248">MPHRGNDQGQEDALLSTPTRHYESFAGHPNGAKQSQSNNMQSWADYLNTNIATRHTDLILIVCFAVSGLIDSGAYNAYTCFMSMQPSNNSPHKTGNTVFAALGVSNLPQTQPRHAWTKSVASIIAYLLGALFFANFHRAAGQTKRWVFAFSFLLQAIVTTGAAILVGSRSVSGSPVSPPGILTALPKDPGFPWADLIPIALLAFQASGKVCASRMVGFNALPTVVLTTLYSDFMGDPKLFFGLTANPMRNRRLMGVLFYFGGAVAAGQLVKSNVGFAGLLYIAAAVKLVVVIAWVLWPAEKAENDESSES</sequence>
<evidence type="ECO:0000313" key="2">
    <source>
        <dbReference type="EMBL" id="KAK5118858.1"/>
    </source>
</evidence>
<feature type="transmembrane region" description="Helical" evidence="1">
    <location>
        <begin position="115"/>
        <end position="134"/>
    </location>
</feature>